<keyword evidence="2" id="KW-0812">Transmembrane</keyword>
<dbReference type="EMBL" id="WMLB01000034">
    <property type="protein sequence ID" value="MTH69733.1"/>
    <property type="molecule type" value="Genomic_DNA"/>
</dbReference>
<feature type="compositionally biased region" description="Acidic residues" evidence="1">
    <location>
        <begin position="129"/>
        <end position="139"/>
    </location>
</feature>
<comment type="caution">
    <text evidence="3">The sequence shown here is derived from an EMBL/GenBank/DDBJ whole genome shotgun (WGS) entry which is preliminary data.</text>
</comment>
<evidence type="ECO:0000256" key="1">
    <source>
        <dbReference type="SAM" id="MobiDB-lite"/>
    </source>
</evidence>
<proteinExistence type="predicted"/>
<dbReference type="RefSeq" id="WP_155052782.1">
    <property type="nucleotide sequence ID" value="NZ_BAAAIB010000004.1"/>
</dbReference>
<dbReference type="OrthoDB" id="5044126at2"/>
<protein>
    <submittedName>
        <fullName evidence="3">Uncharacterized protein</fullName>
    </submittedName>
</protein>
<evidence type="ECO:0000256" key="2">
    <source>
        <dbReference type="SAM" id="Phobius"/>
    </source>
</evidence>
<keyword evidence="4" id="KW-1185">Reference proteome</keyword>
<reference evidence="3 4" key="1">
    <citation type="submission" date="2019-11" db="EMBL/GenBank/DDBJ databases">
        <title>Agromyces kandeliae sp. nov., isolated from mangrove soil.</title>
        <authorList>
            <person name="Wang R."/>
        </authorList>
    </citation>
    <scope>NUCLEOTIDE SEQUENCE [LARGE SCALE GENOMIC DNA]</scope>
    <source>
        <strain evidence="3 4">JCM 11433</strain>
    </source>
</reference>
<organism evidence="3 4">
    <name type="scientific">Agromyces bracchium</name>
    <dbReference type="NCBI Taxonomy" id="88376"/>
    <lineage>
        <taxon>Bacteria</taxon>
        <taxon>Bacillati</taxon>
        <taxon>Actinomycetota</taxon>
        <taxon>Actinomycetes</taxon>
        <taxon>Micrococcales</taxon>
        <taxon>Microbacteriaceae</taxon>
        <taxon>Agromyces</taxon>
    </lineage>
</organism>
<name>A0A6I3MHE9_9MICO</name>
<evidence type="ECO:0000313" key="4">
    <source>
        <dbReference type="Proteomes" id="UP000433071"/>
    </source>
</evidence>
<feature type="compositionally biased region" description="Low complexity" evidence="1">
    <location>
        <begin position="149"/>
        <end position="158"/>
    </location>
</feature>
<evidence type="ECO:0000313" key="3">
    <source>
        <dbReference type="EMBL" id="MTH69733.1"/>
    </source>
</evidence>
<dbReference type="AlphaFoldDB" id="A0A6I3MHE9"/>
<gene>
    <name evidence="3" type="ORF">GJ743_15290</name>
</gene>
<keyword evidence="2" id="KW-1133">Transmembrane helix</keyword>
<feature type="transmembrane region" description="Helical" evidence="2">
    <location>
        <begin position="235"/>
        <end position="254"/>
    </location>
</feature>
<sequence length="425" mass="44915">MGNSAYFHRFMPDSPGGREIERLEGDASVIIERGIAIEDLGLRMQKAANTLRLLADGQVGRGESLDAVRDQAGEVHADLRTAGLRYSPSGTALRTYGEAVDEVQVSLNAAVRRCEELWETVRTRATAVDDADDTPEDPDGSTSARDEAQAAAGGALETAEGEWREAAARFDGFYDTWDAAYDAALTGLEGANEDGVEDGFWDDALPALDFIVEVLEVVGLVLFVAALIVGGPLVAILATAAALITLAATIVLYAKGRKNGMDLGLAIVGVIPFGKLGRIFAAAGEGSALARIGKPIGLFLGFDDVGALRTHLGTISRNAADAWNAGDNLVPWVQTSVVSQMLRETGEGWRYAFDAAQLPTNSDVFLGRLWGVGDSLAESFDSGAAGIVDIVAGSKQPWAQGVQITDFITGEVAEAAEDRLVDSWR</sequence>
<feature type="region of interest" description="Disordered" evidence="1">
    <location>
        <begin position="125"/>
        <end position="159"/>
    </location>
</feature>
<feature type="transmembrane region" description="Helical" evidence="2">
    <location>
        <begin position="210"/>
        <end position="229"/>
    </location>
</feature>
<keyword evidence="2" id="KW-0472">Membrane</keyword>
<dbReference type="Proteomes" id="UP000433071">
    <property type="component" value="Unassembled WGS sequence"/>
</dbReference>
<accession>A0A6I3MHE9</accession>